<comment type="caution">
    <text evidence="1">The sequence shown here is derived from an EMBL/GenBank/DDBJ whole genome shotgun (WGS) entry which is preliminary data.</text>
</comment>
<organism evidence="1 2">
    <name type="scientific">Geodia barretti</name>
    <name type="common">Barrett's horny sponge</name>
    <dbReference type="NCBI Taxonomy" id="519541"/>
    <lineage>
        <taxon>Eukaryota</taxon>
        <taxon>Metazoa</taxon>
        <taxon>Porifera</taxon>
        <taxon>Demospongiae</taxon>
        <taxon>Heteroscleromorpha</taxon>
        <taxon>Tetractinellida</taxon>
        <taxon>Astrophorina</taxon>
        <taxon>Geodiidae</taxon>
        <taxon>Geodia</taxon>
    </lineage>
</organism>
<name>A0AA35QSX4_GEOBA</name>
<evidence type="ECO:0000313" key="1">
    <source>
        <dbReference type="EMBL" id="CAI7989825.1"/>
    </source>
</evidence>
<keyword evidence="2" id="KW-1185">Reference proteome</keyword>
<gene>
    <name evidence="1" type="ORF">GBAR_LOCUS341</name>
</gene>
<dbReference type="AlphaFoldDB" id="A0AA35QSX4"/>
<protein>
    <submittedName>
        <fullName evidence="1">Uncharacterized protein</fullName>
    </submittedName>
</protein>
<evidence type="ECO:0000313" key="2">
    <source>
        <dbReference type="Proteomes" id="UP001174909"/>
    </source>
</evidence>
<sequence length="100" mass="10928">MDVDLIQSVDLTIDPAEASLPSHPPHHYQCTLYHGSIDNATYSLTAPFTNGACQLQQAQVDAFDGSHIDLNFRLQLGTSTTEIFPTSSMLALHNCSLHTE</sequence>
<dbReference type="Proteomes" id="UP001174909">
    <property type="component" value="Unassembled WGS sequence"/>
</dbReference>
<proteinExistence type="predicted"/>
<accession>A0AA35QSX4</accession>
<dbReference type="EMBL" id="CASHTH010000038">
    <property type="protein sequence ID" value="CAI7989825.1"/>
    <property type="molecule type" value="Genomic_DNA"/>
</dbReference>
<reference evidence="1" key="1">
    <citation type="submission" date="2023-03" db="EMBL/GenBank/DDBJ databases">
        <authorList>
            <person name="Steffen K."/>
            <person name="Cardenas P."/>
        </authorList>
    </citation>
    <scope>NUCLEOTIDE SEQUENCE</scope>
</reference>